<evidence type="ECO:0000313" key="6">
    <source>
        <dbReference type="EMBL" id="KGJ95081.1"/>
    </source>
</evidence>
<dbReference type="Gene3D" id="3.30.565.10">
    <property type="entry name" value="Histidine kinase-like ATPase, C-terminal domain"/>
    <property type="match status" value="1"/>
</dbReference>
<feature type="transmembrane region" description="Helical" evidence="4">
    <location>
        <begin position="14"/>
        <end position="34"/>
    </location>
</feature>
<dbReference type="EMBL" id="JQEC01000015">
    <property type="protein sequence ID" value="KGJ95081.1"/>
    <property type="molecule type" value="Genomic_DNA"/>
</dbReference>
<dbReference type="Gene3D" id="3.30.450.20">
    <property type="entry name" value="PAS domain"/>
    <property type="match status" value="2"/>
</dbReference>
<dbReference type="SUPFAM" id="SSF55874">
    <property type="entry name" value="ATPase domain of HSP90 chaperone/DNA topoisomerase II/histidine kinase"/>
    <property type="match status" value="1"/>
</dbReference>
<dbReference type="Pfam" id="PF22673">
    <property type="entry name" value="MCP-like_PDC_1"/>
    <property type="match status" value="1"/>
</dbReference>
<dbReference type="SMART" id="SM00387">
    <property type="entry name" value="HATPase_c"/>
    <property type="match status" value="1"/>
</dbReference>
<dbReference type="InterPro" id="IPR004358">
    <property type="entry name" value="Sig_transdc_His_kin-like_C"/>
</dbReference>
<feature type="domain" description="Histidine kinase" evidence="5">
    <location>
        <begin position="418"/>
        <end position="647"/>
    </location>
</feature>
<feature type="coiled-coil region" evidence="3">
    <location>
        <begin position="379"/>
        <end position="406"/>
    </location>
</feature>
<keyword evidence="4" id="KW-0812">Transmembrane</keyword>
<comment type="caution">
    <text evidence="6">The sequence shown here is derived from an EMBL/GenBank/DDBJ whole genome shotgun (WGS) entry which is preliminary data.</text>
</comment>
<dbReference type="InterPro" id="IPR005467">
    <property type="entry name" value="His_kinase_dom"/>
</dbReference>
<dbReference type="RefSeq" id="WP_156115685.1">
    <property type="nucleotide sequence ID" value="NZ_JQEC01000015.1"/>
</dbReference>
<dbReference type="InterPro" id="IPR036890">
    <property type="entry name" value="HATPase_C_sf"/>
</dbReference>
<dbReference type="InterPro" id="IPR003594">
    <property type="entry name" value="HATPase_dom"/>
</dbReference>
<accession>A0A099KWW9</accession>
<feature type="transmembrane region" description="Helical" evidence="4">
    <location>
        <begin position="341"/>
        <end position="365"/>
    </location>
</feature>
<keyword evidence="4" id="KW-1133">Transmembrane helix</keyword>
<dbReference type="CDD" id="cd00075">
    <property type="entry name" value="HATPase"/>
    <property type="match status" value="1"/>
</dbReference>
<dbReference type="PATRIC" id="fig|28229.3.peg.1471"/>
<dbReference type="GO" id="GO:0004673">
    <property type="term" value="F:protein histidine kinase activity"/>
    <property type="evidence" value="ECO:0007669"/>
    <property type="project" value="UniProtKB-EC"/>
</dbReference>
<dbReference type="PRINTS" id="PR00344">
    <property type="entry name" value="BCTRLSENSOR"/>
</dbReference>
<organism evidence="6 7">
    <name type="scientific">Colwellia psychrerythraea</name>
    <name type="common">Vibrio psychroerythus</name>
    <dbReference type="NCBI Taxonomy" id="28229"/>
    <lineage>
        <taxon>Bacteria</taxon>
        <taxon>Pseudomonadati</taxon>
        <taxon>Pseudomonadota</taxon>
        <taxon>Gammaproteobacteria</taxon>
        <taxon>Alteromonadales</taxon>
        <taxon>Colwelliaceae</taxon>
        <taxon>Colwellia</taxon>
    </lineage>
</organism>
<evidence type="ECO:0000313" key="7">
    <source>
        <dbReference type="Proteomes" id="UP000029868"/>
    </source>
</evidence>
<dbReference type="PANTHER" id="PTHR43065:SF47">
    <property type="match status" value="1"/>
</dbReference>
<dbReference type="OrthoDB" id="2521613at2"/>
<protein>
    <recommendedName>
        <fullName evidence="2">histidine kinase</fullName>
        <ecNumber evidence="2">2.7.13.3</ecNumber>
    </recommendedName>
</protein>
<dbReference type="AlphaFoldDB" id="A0A099KWW9"/>
<proteinExistence type="predicted"/>
<keyword evidence="4" id="KW-0472">Membrane</keyword>
<evidence type="ECO:0000256" key="2">
    <source>
        <dbReference type="ARBA" id="ARBA00012438"/>
    </source>
</evidence>
<evidence type="ECO:0000256" key="3">
    <source>
        <dbReference type="SAM" id="Coils"/>
    </source>
</evidence>
<evidence type="ECO:0000259" key="5">
    <source>
        <dbReference type="PROSITE" id="PS50109"/>
    </source>
</evidence>
<dbReference type="Proteomes" id="UP000029868">
    <property type="component" value="Unassembled WGS sequence"/>
</dbReference>
<evidence type="ECO:0000256" key="1">
    <source>
        <dbReference type="ARBA" id="ARBA00000085"/>
    </source>
</evidence>
<comment type="catalytic activity">
    <reaction evidence="1">
        <text>ATP + protein L-histidine = ADP + protein N-phospho-L-histidine.</text>
        <dbReference type="EC" id="2.7.13.3"/>
    </reaction>
</comment>
<gene>
    <name evidence="6" type="ORF">GAB14E_1863</name>
</gene>
<name>A0A099KWW9_COLPS</name>
<dbReference type="Pfam" id="PF02518">
    <property type="entry name" value="HATPase_c"/>
    <property type="match status" value="1"/>
</dbReference>
<dbReference type="EC" id="2.7.13.3" evidence="2"/>
<dbReference type="PANTHER" id="PTHR43065">
    <property type="entry name" value="SENSOR HISTIDINE KINASE"/>
    <property type="match status" value="1"/>
</dbReference>
<reference evidence="6 7" key="1">
    <citation type="submission" date="2014-08" db="EMBL/GenBank/DDBJ databases">
        <title>Genomic and Phenotypic Diversity of Colwellia psychrerythraea strains from Disparate Marine Basins.</title>
        <authorList>
            <person name="Techtmann S.M."/>
            <person name="Stelling S.C."/>
            <person name="Utturkar S.M."/>
            <person name="Alshibli N."/>
            <person name="Harris A."/>
            <person name="Brown S.D."/>
            <person name="Hazen T.C."/>
        </authorList>
    </citation>
    <scope>NUCLEOTIDE SEQUENCE [LARGE SCALE GENOMIC DNA]</scope>
    <source>
        <strain evidence="6 7">GAB14E</strain>
    </source>
</reference>
<keyword evidence="3" id="KW-0175">Coiled coil</keyword>
<dbReference type="Gene3D" id="1.10.287.130">
    <property type="match status" value="1"/>
</dbReference>
<evidence type="ECO:0000256" key="4">
    <source>
        <dbReference type="SAM" id="Phobius"/>
    </source>
</evidence>
<dbReference type="PROSITE" id="PS50109">
    <property type="entry name" value="HIS_KIN"/>
    <property type="match status" value="1"/>
</dbReference>
<sequence>MKSNLILAKLRKNIFLFCFIVFIVGLVVLTVFIYTNSKAKILNDTENAFSDRRSTLEADIARNTDFILVMKNIYDRYIDKKWSDDEIRNYEKTLKNISINHKEKGYYEIPVGKHLGSHQIYNSMFCYGDGSKFSGKDISQILVMLRMQNFQYAAQKNIKSLILSYYFTKTNTLTSIYPQISMGDILQGYDTFEKWSVHAYDVYDEFAPPDVNPKARLFWTEPYLDRTVNGMMVSTAIPTYLKGNYNGVIGADIELTFLNRFVKKSAVLSGETILVSQKGYVITGSDMIYQKEEELVLFSDLMSETTDIILFQEPLLNTPWKIVYLVSPNDILDKTLLNTRIFNIFIVATLVFSLIGYVLIIKFFIKPGIVAETNLVMLNKDLGLAKEKLEKNLFELKEAQKQIVESEKLAALGVLVVGIAHEINTPVGIAITSNSFLVHINNNASTKLQGNKLTKLNLTEFFTQVDDSTRLIANSLEKTAQLVNDFKLISVNSISYPLTRFNFKDYLIKTISVHDSLDENKGLEINIECDDLVLESYAGVFNLIIANLFENSMIHGLIDTSDSMITISMKEHKSHFEFIYADNGCGIPDSDKEKIFEPFYTSCRTKGTGLGLFTVHNMVKEKLKGKIEIKDTAGSGVTFIITWPRTSS</sequence>